<dbReference type="InterPro" id="IPR032795">
    <property type="entry name" value="DUF3741-assoc"/>
</dbReference>
<dbReference type="AlphaFoldDB" id="A0A371DYX9"/>
<accession>A0A371DYX9</accession>
<sequence>MKGMPLFLLKNSLGETKMKKTCCYSEGSTSTLNKQNNTIGNSNQHCQVHLSSKVSSLTMHDVMMQFELESKLSDDFSGMRGRMSCVNDSNILRSTRKALNQYPRLSLDGRDAMCRSTLGNINERRSVCCDRELRRGLLEENNDLLGSRFDKGMSMSGESVVWCKPGVVARLMGLEAIPLPIHSRILVYIDVIVMLVCFPWFA</sequence>
<evidence type="ECO:0000313" key="2">
    <source>
        <dbReference type="EMBL" id="RDX57740.1"/>
    </source>
</evidence>
<feature type="non-terminal residue" evidence="2">
    <location>
        <position position="1"/>
    </location>
</feature>
<feature type="domain" description="DUF3741" evidence="1">
    <location>
        <begin position="158"/>
        <end position="178"/>
    </location>
</feature>
<keyword evidence="3" id="KW-1185">Reference proteome</keyword>
<comment type="caution">
    <text evidence="2">The sequence shown here is derived from an EMBL/GenBank/DDBJ whole genome shotgun (WGS) entry which is preliminary data.</text>
</comment>
<dbReference type="OrthoDB" id="1931242at2759"/>
<evidence type="ECO:0000259" key="1">
    <source>
        <dbReference type="Pfam" id="PF14383"/>
    </source>
</evidence>
<dbReference type="Pfam" id="PF14383">
    <property type="entry name" value="VARLMGL"/>
    <property type="match status" value="1"/>
</dbReference>
<proteinExistence type="predicted"/>
<organism evidence="2 3">
    <name type="scientific">Mucuna pruriens</name>
    <name type="common">Velvet bean</name>
    <name type="synonym">Dolichos pruriens</name>
    <dbReference type="NCBI Taxonomy" id="157652"/>
    <lineage>
        <taxon>Eukaryota</taxon>
        <taxon>Viridiplantae</taxon>
        <taxon>Streptophyta</taxon>
        <taxon>Embryophyta</taxon>
        <taxon>Tracheophyta</taxon>
        <taxon>Spermatophyta</taxon>
        <taxon>Magnoliopsida</taxon>
        <taxon>eudicotyledons</taxon>
        <taxon>Gunneridae</taxon>
        <taxon>Pentapetalae</taxon>
        <taxon>rosids</taxon>
        <taxon>fabids</taxon>
        <taxon>Fabales</taxon>
        <taxon>Fabaceae</taxon>
        <taxon>Papilionoideae</taxon>
        <taxon>50 kb inversion clade</taxon>
        <taxon>NPAAA clade</taxon>
        <taxon>indigoferoid/millettioid clade</taxon>
        <taxon>Phaseoleae</taxon>
        <taxon>Mucuna</taxon>
    </lineage>
</organism>
<dbReference type="PANTHER" id="PTHR37897">
    <property type="entry name" value="DNAK FAMILY PROTEIN"/>
    <property type="match status" value="1"/>
</dbReference>
<evidence type="ECO:0000313" key="3">
    <source>
        <dbReference type="Proteomes" id="UP000257109"/>
    </source>
</evidence>
<dbReference type="EMBL" id="QJKJ01018250">
    <property type="protein sequence ID" value="RDX57740.1"/>
    <property type="molecule type" value="Genomic_DNA"/>
</dbReference>
<gene>
    <name evidence="2" type="ORF">CR513_62994</name>
</gene>
<reference evidence="2" key="1">
    <citation type="submission" date="2018-05" db="EMBL/GenBank/DDBJ databases">
        <title>Draft genome of Mucuna pruriens seed.</title>
        <authorList>
            <person name="Nnadi N.E."/>
            <person name="Vos R."/>
            <person name="Hasami M.H."/>
            <person name="Devisetty U.K."/>
            <person name="Aguiy J.C."/>
        </authorList>
    </citation>
    <scope>NUCLEOTIDE SEQUENCE [LARGE SCALE GENOMIC DNA]</scope>
    <source>
        <strain evidence="2">JCA_2017</strain>
    </source>
</reference>
<dbReference type="PANTHER" id="PTHR37897:SF1">
    <property type="entry name" value="DUF3741 DOMAIN-CONTAINING PROTEIN"/>
    <property type="match status" value="1"/>
</dbReference>
<dbReference type="Proteomes" id="UP000257109">
    <property type="component" value="Unassembled WGS sequence"/>
</dbReference>
<protein>
    <recommendedName>
        <fullName evidence="1">DUF3741 domain-containing protein</fullName>
    </recommendedName>
</protein>
<name>A0A371DYX9_MUCPR</name>